<accession>A0ABR2J892</accession>
<organism evidence="3 4">
    <name type="scientific">Apiospora arundinis</name>
    <dbReference type="NCBI Taxonomy" id="335852"/>
    <lineage>
        <taxon>Eukaryota</taxon>
        <taxon>Fungi</taxon>
        <taxon>Dikarya</taxon>
        <taxon>Ascomycota</taxon>
        <taxon>Pezizomycotina</taxon>
        <taxon>Sordariomycetes</taxon>
        <taxon>Xylariomycetidae</taxon>
        <taxon>Amphisphaeriales</taxon>
        <taxon>Apiosporaceae</taxon>
        <taxon>Apiospora</taxon>
    </lineage>
</organism>
<gene>
    <name evidence="3" type="ORF">PGQ11_004443</name>
</gene>
<dbReference type="PANTHER" id="PTHR46467">
    <property type="entry name" value="TETHER CONTAINING UBX DOMAIN FOR GLUT4"/>
    <property type="match status" value="1"/>
</dbReference>
<feature type="compositionally biased region" description="Basic and acidic residues" evidence="1">
    <location>
        <begin position="214"/>
        <end position="229"/>
    </location>
</feature>
<keyword evidence="4" id="KW-1185">Reference proteome</keyword>
<feature type="compositionally biased region" description="Polar residues" evidence="1">
    <location>
        <begin position="246"/>
        <end position="260"/>
    </location>
</feature>
<reference evidence="3 4" key="1">
    <citation type="journal article" date="2024" name="IMA Fungus">
        <title>Apiospora arundinis, a panoply of carbohydrate-active enzymes and secondary metabolites.</title>
        <authorList>
            <person name="Sorensen T."/>
            <person name="Petersen C."/>
            <person name="Muurmann A.T."/>
            <person name="Christiansen J.V."/>
            <person name="Brundto M.L."/>
            <person name="Overgaard C.K."/>
            <person name="Boysen A.T."/>
            <person name="Wollenberg R.D."/>
            <person name="Larsen T.O."/>
            <person name="Sorensen J.L."/>
            <person name="Nielsen K.L."/>
            <person name="Sondergaard T.E."/>
        </authorList>
    </citation>
    <scope>NUCLEOTIDE SEQUENCE [LARGE SCALE GENOMIC DNA]</scope>
    <source>
        <strain evidence="3 4">AAU 773</strain>
    </source>
</reference>
<protein>
    <submittedName>
        <fullName evidence="3">GLUT4 regulating protein TUG-domain-containing protein</fullName>
    </submittedName>
</protein>
<dbReference type="Pfam" id="PF11470">
    <property type="entry name" value="TUG-UBL1"/>
    <property type="match status" value="1"/>
</dbReference>
<dbReference type="InterPro" id="IPR021569">
    <property type="entry name" value="TUG-UBL1"/>
</dbReference>
<feature type="compositionally biased region" description="Basic and acidic residues" evidence="1">
    <location>
        <begin position="261"/>
        <end position="277"/>
    </location>
</feature>
<feature type="domain" description="TUG ubiquitin-like" evidence="2">
    <location>
        <begin position="8"/>
        <end position="71"/>
    </location>
</feature>
<dbReference type="InterPro" id="IPR029071">
    <property type="entry name" value="Ubiquitin-like_domsf"/>
</dbReference>
<proteinExistence type="predicted"/>
<dbReference type="PANTHER" id="PTHR46467:SF1">
    <property type="entry name" value="TETHER CONTAINING UBX DOMAIN FOR GLUT4"/>
    <property type="match status" value="1"/>
</dbReference>
<evidence type="ECO:0000259" key="2">
    <source>
        <dbReference type="Pfam" id="PF11470"/>
    </source>
</evidence>
<name>A0ABR2J892_9PEZI</name>
<dbReference type="Gene3D" id="3.10.20.90">
    <property type="entry name" value="Phosphatidylinositol 3-kinase Catalytic Subunit, Chain A, domain 1"/>
    <property type="match status" value="1"/>
</dbReference>
<feature type="region of interest" description="Disordered" evidence="1">
    <location>
        <begin position="461"/>
        <end position="505"/>
    </location>
</feature>
<dbReference type="EMBL" id="JAPCWZ010000003">
    <property type="protein sequence ID" value="KAK8873929.1"/>
    <property type="molecule type" value="Genomic_DNA"/>
</dbReference>
<dbReference type="SUPFAM" id="SSF54236">
    <property type="entry name" value="Ubiquitin-like"/>
    <property type="match status" value="2"/>
</dbReference>
<evidence type="ECO:0000256" key="1">
    <source>
        <dbReference type="SAM" id="MobiDB-lite"/>
    </source>
</evidence>
<dbReference type="Proteomes" id="UP001390339">
    <property type="component" value="Unassembled WGS sequence"/>
</dbReference>
<feature type="region of interest" description="Disordered" evidence="1">
    <location>
        <begin position="213"/>
        <end position="306"/>
    </location>
</feature>
<dbReference type="CDD" id="cd16105">
    <property type="entry name" value="Ubl_ASPSCR1_like"/>
    <property type="match status" value="1"/>
</dbReference>
<evidence type="ECO:0000313" key="4">
    <source>
        <dbReference type="Proteomes" id="UP001390339"/>
    </source>
</evidence>
<sequence length="505" mass="55154">MAAHVKVVSTDLRQATIKVNPGTYLQDIVNQACDKFGKTSGTYLLKHKEKQLDLSNTFRNSGLVSGAKLELIVGSKTPSAISIALYLPERERKLAGLADTERLFEKLASDVTIWKVLRHFESHVLKGKAVNITGRGEPKITNGRSQGGGQLYYETPVLQIEQRSLSTFVDFQKTLGQLGYNSGSVAMRLSFQKTDRTFADAMADISRYFEEEEQAMKEATKDEVKEKPAEASGSVADIPAADHQQDGTPTSVAEAQSDSQGDGRDTTNREGADKMDVDTTPSDPLQPISVFSAPSSDTPHAARTTEPDDIYIPGIQHAQLHQQRLKNAGQNKRLLSDQELAEEAAERQAKLAAVKEVKVRVRFPDTTQAVWNIHPDNTGEFLYKAVRGVMASPSAKFELAPAGVHTVPIRDDGTKLIAGYKLVGNTVIILRWHDSVSNTIRTAPFLKEKASLLAQEVEIPEIPQVEEEAPPAPGPSKSNAAEKPKGEGVGLKKGMPKWLKLGNKK</sequence>
<comment type="caution">
    <text evidence="3">The sequence shown here is derived from an EMBL/GenBank/DDBJ whole genome shotgun (WGS) entry which is preliminary data.</text>
</comment>
<evidence type="ECO:0000313" key="3">
    <source>
        <dbReference type="EMBL" id="KAK8873929.1"/>
    </source>
</evidence>